<dbReference type="GeneID" id="20315657"/>
<protein>
    <submittedName>
        <fullName evidence="1">Uncharacterized protein</fullName>
    </submittedName>
</protein>
<proteinExistence type="predicted"/>
<evidence type="ECO:0000313" key="2">
    <source>
        <dbReference type="Proteomes" id="UP000054324"/>
    </source>
</evidence>
<dbReference type="KEGG" id="ovi:T265_01469"/>
<organism evidence="1 2">
    <name type="scientific">Opisthorchis viverrini</name>
    <name type="common">Southeast Asian liver fluke</name>
    <dbReference type="NCBI Taxonomy" id="6198"/>
    <lineage>
        <taxon>Eukaryota</taxon>
        <taxon>Metazoa</taxon>
        <taxon>Spiralia</taxon>
        <taxon>Lophotrochozoa</taxon>
        <taxon>Platyhelminthes</taxon>
        <taxon>Trematoda</taxon>
        <taxon>Digenea</taxon>
        <taxon>Opisthorchiida</taxon>
        <taxon>Opisthorchiata</taxon>
        <taxon>Opisthorchiidae</taxon>
        <taxon>Opisthorchis</taxon>
    </lineage>
</organism>
<dbReference type="RefSeq" id="XP_009163774.1">
    <property type="nucleotide sequence ID" value="XM_009165510.1"/>
</dbReference>
<dbReference type="CTD" id="20315657"/>
<sequence>MISRLVFATDLQTWIMFKGITELEPASCLSMDFVGGVAMNPSSNDMGCYMHPTGCSHIILAATTEEHYIGTSVDSCIT</sequence>
<dbReference type="AlphaFoldDB" id="A0A075A9I7"/>
<evidence type="ECO:0000313" key="1">
    <source>
        <dbReference type="EMBL" id="KER32410.1"/>
    </source>
</evidence>
<gene>
    <name evidence="1" type="ORF">T265_01469</name>
</gene>
<reference evidence="1 2" key="1">
    <citation type="submission" date="2013-11" db="EMBL/GenBank/DDBJ databases">
        <title>Opisthorchis viverrini - life in the bile duct.</title>
        <authorList>
            <person name="Young N.D."/>
            <person name="Nagarajan N."/>
            <person name="Lin S.J."/>
            <person name="Korhonen P.K."/>
            <person name="Jex A.R."/>
            <person name="Hall R.S."/>
            <person name="Safavi-Hemami H."/>
            <person name="Kaewkong W."/>
            <person name="Bertrand D."/>
            <person name="Gao S."/>
            <person name="Seet Q."/>
            <person name="Wongkham S."/>
            <person name="Teh B.T."/>
            <person name="Wongkham C."/>
            <person name="Intapan P.M."/>
            <person name="Maleewong W."/>
            <person name="Yang X."/>
            <person name="Hu M."/>
            <person name="Wang Z."/>
            <person name="Hofmann A."/>
            <person name="Sternberg P.W."/>
            <person name="Tan P."/>
            <person name="Wang J."/>
            <person name="Gasser R.B."/>
        </authorList>
    </citation>
    <scope>NUCLEOTIDE SEQUENCE [LARGE SCALE GENOMIC DNA]</scope>
</reference>
<dbReference type="EMBL" id="KL596634">
    <property type="protein sequence ID" value="KER32410.1"/>
    <property type="molecule type" value="Genomic_DNA"/>
</dbReference>
<keyword evidence="2" id="KW-1185">Reference proteome</keyword>
<dbReference type="Proteomes" id="UP000054324">
    <property type="component" value="Unassembled WGS sequence"/>
</dbReference>
<name>A0A075A9I7_OPIVI</name>
<accession>A0A075A9I7</accession>